<organism evidence="2 3">
    <name type="scientific">Arthrobacter livingstonensis</name>
    <dbReference type="NCBI Taxonomy" id="670078"/>
    <lineage>
        <taxon>Bacteria</taxon>
        <taxon>Bacillati</taxon>
        <taxon>Actinomycetota</taxon>
        <taxon>Actinomycetes</taxon>
        <taxon>Micrococcales</taxon>
        <taxon>Micrococcaceae</taxon>
        <taxon>Arthrobacter</taxon>
    </lineage>
</organism>
<evidence type="ECO:0000313" key="3">
    <source>
        <dbReference type="Proteomes" id="UP000247832"/>
    </source>
</evidence>
<reference evidence="2 3" key="1">
    <citation type="submission" date="2018-05" db="EMBL/GenBank/DDBJ databases">
        <title>Genetic diversity of glacier-inhabiting Cryobacterium bacteria in China and description of Cryobacterium mengkeensis sp. nov. and Arthrobacter glacialis sp. nov.</title>
        <authorList>
            <person name="Liu Q."/>
            <person name="Xin Y.-H."/>
        </authorList>
    </citation>
    <scope>NUCLEOTIDE SEQUENCE [LARGE SCALE GENOMIC DNA]</scope>
    <source>
        <strain evidence="2 3">LI2</strain>
    </source>
</reference>
<feature type="region of interest" description="Disordered" evidence="1">
    <location>
        <begin position="1"/>
        <end position="20"/>
    </location>
</feature>
<feature type="compositionally biased region" description="Basic and acidic residues" evidence="1">
    <location>
        <begin position="1"/>
        <end position="10"/>
    </location>
</feature>
<proteinExistence type="predicted"/>
<gene>
    <name evidence="2" type="ORF">CVV68_08175</name>
</gene>
<dbReference type="AlphaFoldDB" id="A0A2V5LKW4"/>
<evidence type="ECO:0000256" key="1">
    <source>
        <dbReference type="SAM" id="MobiDB-lite"/>
    </source>
</evidence>
<evidence type="ECO:0000313" key="2">
    <source>
        <dbReference type="EMBL" id="PYI67970.1"/>
    </source>
</evidence>
<dbReference type="Proteomes" id="UP000247832">
    <property type="component" value="Unassembled WGS sequence"/>
</dbReference>
<comment type="caution">
    <text evidence="2">The sequence shown here is derived from an EMBL/GenBank/DDBJ whole genome shotgun (WGS) entry which is preliminary data.</text>
</comment>
<dbReference type="OrthoDB" id="4954248at2"/>
<sequence length="106" mass="10703">MARTRSEKAAEIPASASAAKARPGVKAAVGTAMAAATLAAVAVLSGPVFSTDPAAILASPVNSVPSRIAGVQADMARAVVLRQVTAEQAAFLEKQLIRRIQAGPQI</sequence>
<protein>
    <submittedName>
        <fullName evidence="2">Uncharacterized protein</fullName>
    </submittedName>
</protein>
<keyword evidence="3" id="KW-1185">Reference proteome</keyword>
<dbReference type="EMBL" id="QJVD01000007">
    <property type="protein sequence ID" value="PYI67970.1"/>
    <property type="molecule type" value="Genomic_DNA"/>
</dbReference>
<accession>A0A2V5LKW4</accession>
<name>A0A2V5LKW4_9MICC</name>
<feature type="compositionally biased region" description="Low complexity" evidence="1">
    <location>
        <begin position="11"/>
        <end position="20"/>
    </location>
</feature>